<name>A0A1R2CK60_9CILI</name>
<evidence type="ECO:0000259" key="5">
    <source>
        <dbReference type="SMART" id="SM00277"/>
    </source>
</evidence>
<evidence type="ECO:0000256" key="3">
    <source>
        <dbReference type="ARBA" id="ARBA00022525"/>
    </source>
</evidence>
<keyword evidence="3" id="KW-0964">Secreted</keyword>
<comment type="caution">
    <text evidence="6">The sequence shown here is derived from an EMBL/GenBank/DDBJ whole genome shotgun (WGS) entry which is preliminary data.</text>
</comment>
<dbReference type="Gene3D" id="2.10.25.160">
    <property type="entry name" value="Granulin"/>
    <property type="match status" value="1"/>
</dbReference>
<dbReference type="GO" id="GO:0005576">
    <property type="term" value="C:extracellular region"/>
    <property type="evidence" value="ECO:0007669"/>
    <property type="project" value="UniProtKB-SubCell"/>
</dbReference>
<evidence type="ECO:0000313" key="7">
    <source>
        <dbReference type="Proteomes" id="UP000187209"/>
    </source>
</evidence>
<dbReference type="InterPro" id="IPR037277">
    <property type="entry name" value="Granulin_sf"/>
</dbReference>
<gene>
    <name evidence="6" type="ORF">SteCoe_8485</name>
</gene>
<dbReference type="AlphaFoldDB" id="A0A1R2CK60"/>
<evidence type="ECO:0000256" key="2">
    <source>
        <dbReference type="ARBA" id="ARBA00010093"/>
    </source>
</evidence>
<reference evidence="6 7" key="1">
    <citation type="submission" date="2016-11" db="EMBL/GenBank/DDBJ databases">
        <title>The macronuclear genome of Stentor coeruleus: a giant cell with tiny introns.</title>
        <authorList>
            <person name="Slabodnick M."/>
            <person name="Ruby J.G."/>
            <person name="Reiff S.B."/>
            <person name="Swart E.C."/>
            <person name="Gosai S."/>
            <person name="Prabakaran S."/>
            <person name="Witkowska E."/>
            <person name="Larue G.E."/>
            <person name="Fisher S."/>
            <person name="Freeman R.M."/>
            <person name="Gunawardena J."/>
            <person name="Chu W."/>
            <person name="Stover N.A."/>
            <person name="Gregory B.D."/>
            <person name="Nowacki M."/>
            <person name="Derisi J."/>
            <person name="Roy S.W."/>
            <person name="Marshall W.F."/>
            <person name="Sood P."/>
        </authorList>
    </citation>
    <scope>NUCLEOTIDE SEQUENCE [LARGE SCALE GENOMIC DNA]</scope>
    <source>
        <strain evidence="6">WM001</strain>
    </source>
</reference>
<dbReference type="Pfam" id="PF00396">
    <property type="entry name" value="Granulin"/>
    <property type="match status" value="1"/>
</dbReference>
<dbReference type="Proteomes" id="UP000187209">
    <property type="component" value="Unassembled WGS sequence"/>
</dbReference>
<dbReference type="PANTHER" id="PTHR12274:SF3">
    <property type="entry name" value="PROGRANULIN"/>
    <property type="match status" value="1"/>
</dbReference>
<keyword evidence="4" id="KW-1015">Disulfide bond</keyword>
<protein>
    <recommendedName>
        <fullName evidence="5">Granulins domain-containing protein</fullName>
    </recommendedName>
</protein>
<dbReference type="InterPro" id="IPR039036">
    <property type="entry name" value="Granulin_fam"/>
</dbReference>
<dbReference type="SMART" id="SM00277">
    <property type="entry name" value="GRAN"/>
    <property type="match status" value="1"/>
</dbReference>
<evidence type="ECO:0000256" key="4">
    <source>
        <dbReference type="ARBA" id="ARBA00023157"/>
    </source>
</evidence>
<dbReference type="InterPro" id="IPR000118">
    <property type="entry name" value="Granulin"/>
</dbReference>
<dbReference type="EMBL" id="MPUH01000127">
    <property type="protein sequence ID" value="OMJ89383.1"/>
    <property type="molecule type" value="Genomic_DNA"/>
</dbReference>
<comment type="subcellular location">
    <subcellularLocation>
        <location evidence="1">Secreted</location>
    </subcellularLocation>
</comment>
<accession>A0A1R2CK60</accession>
<dbReference type="SUPFAM" id="SSF57277">
    <property type="entry name" value="Granulin repeat"/>
    <property type="match status" value="1"/>
</dbReference>
<proteinExistence type="inferred from homology"/>
<evidence type="ECO:0000313" key="6">
    <source>
        <dbReference type="EMBL" id="OMJ89383.1"/>
    </source>
</evidence>
<evidence type="ECO:0000256" key="1">
    <source>
        <dbReference type="ARBA" id="ARBA00004613"/>
    </source>
</evidence>
<comment type="similarity">
    <text evidence="2">Belongs to the granulin family.</text>
</comment>
<keyword evidence="7" id="KW-1185">Reference proteome</keyword>
<dbReference type="PANTHER" id="PTHR12274">
    <property type="entry name" value="GRANULIN"/>
    <property type="match status" value="1"/>
</dbReference>
<sequence>MLILAMILLGLIRAEYYTCSSAGNACKVGTTCCKRSNGKYGCCPLANGICCNDGEGHCCPYGFPVCDIPHKRCSDHLSMYLGEPLKADALDYKDAFQFLYGIGSGLGIRLDQYVTCTEQLSISITLFLQASKYMGGSTTLDNLIMVELLGEGLQHLSMCTFNCLGAVQTSVNFVDEFIGEIDDRNDFMWKIIENIGIYGNYMYREYEQIPEDTWEGKGYRIGKIITYLFRVR</sequence>
<organism evidence="6 7">
    <name type="scientific">Stentor coeruleus</name>
    <dbReference type="NCBI Taxonomy" id="5963"/>
    <lineage>
        <taxon>Eukaryota</taxon>
        <taxon>Sar</taxon>
        <taxon>Alveolata</taxon>
        <taxon>Ciliophora</taxon>
        <taxon>Postciliodesmatophora</taxon>
        <taxon>Heterotrichea</taxon>
        <taxon>Heterotrichida</taxon>
        <taxon>Stentoridae</taxon>
        <taxon>Stentor</taxon>
    </lineage>
</organism>
<dbReference type="OrthoDB" id="5854875at2759"/>
<feature type="domain" description="Granulins" evidence="5">
    <location>
        <begin position="19"/>
        <end position="73"/>
    </location>
</feature>